<accession>A0A927EXN8</accession>
<name>A0A927EXN8_9ACTN</name>
<dbReference type="EMBL" id="JACXYU010000001">
    <property type="protein sequence ID" value="MBD3930667.1"/>
    <property type="molecule type" value="Genomic_DNA"/>
</dbReference>
<dbReference type="Proteomes" id="UP000632289">
    <property type="component" value="Unassembled WGS sequence"/>
</dbReference>
<keyword evidence="2" id="KW-1185">Reference proteome</keyword>
<sequence>MDITVIRTGGQGGRPRRATLQTSDPELTALARTAVAEGHETPPVGVPEGFTYEITVDDASVYCADPRLTSAQSSLITAVLHAAERPE</sequence>
<organism evidence="1 2">
    <name type="scientific">Streptomyces chumphonensis</name>
    <dbReference type="NCBI Taxonomy" id="1214925"/>
    <lineage>
        <taxon>Bacteria</taxon>
        <taxon>Bacillati</taxon>
        <taxon>Actinomycetota</taxon>
        <taxon>Actinomycetes</taxon>
        <taxon>Kitasatosporales</taxon>
        <taxon>Streptomycetaceae</taxon>
        <taxon>Streptomyces</taxon>
    </lineage>
</organism>
<dbReference type="RefSeq" id="WP_191207917.1">
    <property type="nucleotide sequence ID" value="NZ_BAABKL010000039.1"/>
</dbReference>
<comment type="caution">
    <text evidence="1">The sequence shown here is derived from an EMBL/GenBank/DDBJ whole genome shotgun (WGS) entry which is preliminary data.</text>
</comment>
<evidence type="ECO:0000313" key="2">
    <source>
        <dbReference type="Proteomes" id="UP000632289"/>
    </source>
</evidence>
<gene>
    <name evidence="1" type="ORF">IF129_03670</name>
</gene>
<reference evidence="1" key="1">
    <citation type="submission" date="2020-09" db="EMBL/GenBank/DDBJ databases">
        <title>Secondary metabolite and genome analysis of marine Streptomyces chumphonensis KK1-2T.</title>
        <authorList>
            <person name="Phongsopitanun W."/>
            <person name="Kanchanasin P."/>
            <person name="Pittayakhajonwut P."/>
            <person name="Suwanborirux K."/>
            <person name="Tanasupawat S."/>
        </authorList>
    </citation>
    <scope>NUCLEOTIDE SEQUENCE</scope>
    <source>
        <strain evidence="1">KK1-2</strain>
    </source>
</reference>
<evidence type="ECO:0008006" key="3">
    <source>
        <dbReference type="Google" id="ProtNLM"/>
    </source>
</evidence>
<dbReference type="AlphaFoldDB" id="A0A927EXN8"/>
<proteinExistence type="predicted"/>
<evidence type="ECO:0000313" key="1">
    <source>
        <dbReference type="EMBL" id="MBD3930667.1"/>
    </source>
</evidence>
<protein>
    <recommendedName>
        <fullName evidence="3">Metalloprotease</fullName>
    </recommendedName>
</protein>